<dbReference type="SUPFAM" id="SSF53383">
    <property type="entry name" value="PLP-dependent transferases"/>
    <property type="match status" value="1"/>
</dbReference>
<dbReference type="VEuPathDB" id="FungiDB:DIURU_005234"/>
<dbReference type="EMBL" id="SWFT01000158">
    <property type="protein sequence ID" value="KAA8897257.1"/>
    <property type="molecule type" value="Genomic_DNA"/>
</dbReference>
<dbReference type="Gene3D" id="3.90.1150.10">
    <property type="entry name" value="Aspartate Aminotransferase, domain 1"/>
    <property type="match status" value="1"/>
</dbReference>
<proteinExistence type="inferred from homology"/>
<dbReference type="GeneID" id="54783885"/>
<keyword evidence="4" id="KW-0808">Transferase</keyword>
<evidence type="ECO:0000256" key="1">
    <source>
        <dbReference type="ARBA" id="ARBA00001933"/>
    </source>
</evidence>
<protein>
    <recommendedName>
        <fullName evidence="6">Aminotransferase class I/classII large domain-containing protein</fullName>
    </recommendedName>
</protein>
<evidence type="ECO:0000259" key="6">
    <source>
        <dbReference type="Pfam" id="PF00155"/>
    </source>
</evidence>
<organism evidence="7 8">
    <name type="scientific">Diutina rugosa</name>
    <name type="common">Yeast</name>
    <name type="synonym">Candida rugosa</name>
    <dbReference type="NCBI Taxonomy" id="5481"/>
    <lineage>
        <taxon>Eukaryota</taxon>
        <taxon>Fungi</taxon>
        <taxon>Dikarya</taxon>
        <taxon>Ascomycota</taxon>
        <taxon>Saccharomycotina</taxon>
        <taxon>Pichiomycetes</taxon>
        <taxon>Debaryomycetaceae</taxon>
        <taxon>Diutina</taxon>
    </lineage>
</organism>
<dbReference type="GO" id="GO:0005739">
    <property type="term" value="C:mitochondrion"/>
    <property type="evidence" value="ECO:0007669"/>
    <property type="project" value="TreeGrafter"/>
</dbReference>
<evidence type="ECO:0000256" key="4">
    <source>
        <dbReference type="ARBA" id="ARBA00022679"/>
    </source>
</evidence>
<evidence type="ECO:0000256" key="3">
    <source>
        <dbReference type="ARBA" id="ARBA00022576"/>
    </source>
</evidence>
<dbReference type="OMA" id="PRDFKLC"/>
<name>A0A642UG91_DIURU</name>
<dbReference type="InterPro" id="IPR015421">
    <property type="entry name" value="PyrdxlP-dep_Trfase_major"/>
</dbReference>
<evidence type="ECO:0000256" key="5">
    <source>
        <dbReference type="ARBA" id="ARBA00022898"/>
    </source>
</evidence>
<dbReference type="InterPro" id="IPR051326">
    <property type="entry name" value="Kynurenine-oxoglutarate_AT"/>
</dbReference>
<gene>
    <name evidence="7" type="ORF">DIURU_005234</name>
</gene>
<reference evidence="7 8" key="1">
    <citation type="submission" date="2019-07" db="EMBL/GenBank/DDBJ databases">
        <title>Genome assembly of two rare yeast pathogens: Diutina rugosa and Trichomonascus ciferrii.</title>
        <authorList>
            <person name="Mixao V."/>
            <person name="Saus E."/>
            <person name="Hansen A."/>
            <person name="Lass-Flor C."/>
            <person name="Gabaldon T."/>
        </authorList>
    </citation>
    <scope>NUCLEOTIDE SEQUENCE [LARGE SCALE GENOMIC DNA]</scope>
    <source>
        <strain evidence="7 8">CBS 613</strain>
    </source>
</reference>
<dbReference type="PANTHER" id="PTHR43807">
    <property type="entry name" value="FI04487P"/>
    <property type="match status" value="1"/>
</dbReference>
<dbReference type="PANTHER" id="PTHR43807:SF20">
    <property type="entry name" value="FI04487P"/>
    <property type="match status" value="1"/>
</dbReference>
<keyword evidence="3" id="KW-0032">Aminotransferase</keyword>
<dbReference type="InterPro" id="IPR004839">
    <property type="entry name" value="Aminotransferase_I/II_large"/>
</dbReference>
<dbReference type="InterPro" id="IPR015422">
    <property type="entry name" value="PyrdxlP-dep_Trfase_small"/>
</dbReference>
<evidence type="ECO:0000256" key="2">
    <source>
        <dbReference type="ARBA" id="ARBA00007441"/>
    </source>
</evidence>
<dbReference type="Pfam" id="PF00155">
    <property type="entry name" value="Aminotran_1_2"/>
    <property type="match status" value="1"/>
</dbReference>
<dbReference type="GO" id="GO:0030170">
    <property type="term" value="F:pyridoxal phosphate binding"/>
    <property type="evidence" value="ECO:0007669"/>
    <property type="project" value="InterPro"/>
</dbReference>
<dbReference type="FunFam" id="3.40.640.10:FF:000024">
    <property type="entry name" value="Kynurenine--oxoglutarate transaminase 3"/>
    <property type="match status" value="1"/>
</dbReference>
<dbReference type="InterPro" id="IPR004838">
    <property type="entry name" value="NHTrfase_class1_PyrdxlP-BS"/>
</dbReference>
<dbReference type="OrthoDB" id="2414662at2759"/>
<evidence type="ECO:0000313" key="8">
    <source>
        <dbReference type="Proteomes" id="UP000449547"/>
    </source>
</evidence>
<keyword evidence="5" id="KW-0663">Pyridoxal phosphate</keyword>
<dbReference type="CDD" id="cd00609">
    <property type="entry name" value="AAT_like"/>
    <property type="match status" value="1"/>
</dbReference>
<sequence>MTTSPTPAAPTEDPAKLHNPYFYQKPGDKDIWTLINEAAAEAQKSSGGRQIVNLGQGFFSYNPPDFALDAAKAALNEVNQYAPARGNPNLLAEVARHYSTSYGRKVDVSQVQITTGANEGMLSIFFGYLTPGDEVVVFEPFFDQYIANIEMTGATIKYVPINYPSKMDTATVTGDDWQVDWAKLEAAITPKTKMIVINTPHNPIGKVFTEAELERIGKLCIKHNLILVSDEVYENLYFGKTFPRPANLANLPELADRTLTVGSAGKSFAATGWRIGYVQGPANLIKYVTAAHVRICFCSPSPLQQAVAQGFRAADQSNYLAKTRDQYRHKYQLFTKVFDDLGLPYTEAQGGYFLLVNLSKVKIPKDYSYPPEIASRTNDFKLAYWLIQELGVVGIPPTEFLYPENREGNGLENCLRFAVCKDDSILQEAVERLKLLKDYI</sequence>
<dbReference type="Proteomes" id="UP000449547">
    <property type="component" value="Unassembled WGS sequence"/>
</dbReference>
<feature type="domain" description="Aminotransferase class I/classII large" evidence="6">
    <location>
        <begin position="50"/>
        <end position="433"/>
    </location>
</feature>
<evidence type="ECO:0000313" key="7">
    <source>
        <dbReference type="EMBL" id="KAA8897257.1"/>
    </source>
</evidence>
<comment type="cofactor">
    <cofactor evidence="1">
        <name>pyridoxal 5'-phosphate</name>
        <dbReference type="ChEBI" id="CHEBI:597326"/>
    </cofactor>
</comment>
<dbReference type="GO" id="GO:0016212">
    <property type="term" value="F:kynurenine-oxoglutarate transaminase activity"/>
    <property type="evidence" value="ECO:0007669"/>
    <property type="project" value="TreeGrafter"/>
</dbReference>
<dbReference type="RefSeq" id="XP_034009858.1">
    <property type="nucleotide sequence ID" value="XM_034158194.1"/>
</dbReference>
<comment type="similarity">
    <text evidence="2">Belongs to the class-I pyridoxal-phosphate-dependent aminotransferase family.</text>
</comment>
<dbReference type="AlphaFoldDB" id="A0A642UG91"/>
<comment type="caution">
    <text evidence="7">The sequence shown here is derived from an EMBL/GenBank/DDBJ whole genome shotgun (WGS) entry which is preliminary data.</text>
</comment>
<dbReference type="PROSITE" id="PS00105">
    <property type="entry name" value="AA_TRANSFER_CLASS_1"/>
    <property type="match status" value="1"/>
</dbReference>
<keyword evidence="8" id="KW-1185">Reference proteome</keyword>
<dbReference type="Gene3D" id="3.40.640.10">
    <property type="entry name" value="Type I PLP-dependent aspartate aminotransferase-like (Major domain)"/>
    <property type="match status" value="1"/>
</dbReference>
<dbReference type="InterPro" id="IPR015424">
    <property type="entry name" value="PyrdxlP-dep_Trfase"/>
</dbReference>
<accession>A0A642UG91</accession>